<dbReference type="InterPro" id="IPR004114">
    <property type="entry name" value="THUMP_dom"/>
</dbReference>
<evidence type="ECO:0000313" key="22">
    <source>
        <dbReference type="Proteomes" id="UP000434036"/>
    </source>
</evidence>
<evidence type="ECO:0000256" key="7">
    <source>
        <dbReference type="ARBA" id="ARBA00022840"/>
    </source>
</evidence>
<evidence type="ECO:0000256" key="1">
    <source>
        <dbReference type="ARBA" id="ARBA00004496"/>
    </source>
</evidence>
<evidence type="ECO:0000256" key="4">
    <source>
        <dbReference type="ARBA" id="ARBA00022555"/>
    </source>
</evidence>
<comment type="catalytic activity">
    <reaction evidence="11 19">
        <text>[ThiS sulfur-carrier protein]-C-terminal Gly-Gly-AMP + S-sulfanyl-L-cysteinyl-[cysteine desulfurase] + AH2 = [ThiS sulfur-carrier protein]-C-terminal-Gly-aminoethanethioate + L-cysteinyl-[cysteine desulfurase] + A + AMP + 2 H(+)</text>
        <dbReference type="Rhea" id="RHEA:43340"/>
        <dbReference type="Rhea" id="RHEA-COMP:12157"/>
        <dbReference type="Rhea" id="RHEA-COMP:12158"/>
        <dbReference type="Rhea" id="RHEA-COMP:12910"/>
        <dbReference type="Rhea" id="RHEA-COMP:19908"/>
        <dbReference type="ChEBI" id="CHEBI:13193"/>
        <dbReference type="ChEBI" id="CHEBI:15378"/>
        <dbReference type="ChEBI" id="CHEBI:17499"/>
        <dbReference type="ChEBI" id="CHEBI:29950"/>
        <dbReference type="ChEBI" id="CHEBI:61963"/>
        <dbReference type="ChEBI" id="CHEBI:90618"/>
        <dbReference type="ChEBI" id="CHEBI:232372"/>
        <dbReference type="ChEBI" id="CHEBI:456215"/>
    </reaction>
</comment>
<evidence type="ECO:0000256" key="19">
    <source>
        <dbReference type="HAMAP-Rule" id="MF_00021"/>
    </source>
</evidence>
<evidence type="ECO:0000256" key="3">
    <source>
        <dbReference type="ARBA" id="ARBA00022490"/>
    </source>
</evidence>
<keyword evidence="9 19" id="KW-0784">Thiamine biosynthesis</keyword>
<evidence type="ECO:0000256" key="11">
    <source>
        <dbReference type="ARBA" id="ARBA00052330"/>
    </source>
</evidence>
<keyword evidence="7 19" id="KW-0067">ATP-binding</keyword>
<feature type="domain" description="THUMP" evidence="20">
    <location>
        <begin position="67"/>
        <end position="169"/>
    </location>
</feature>
<dbReference type="GO" id="GO:0009228">
    <property type="term" value="P:thiamine biosynthetic process"/>
    <property type="evidence" value="ECO:0007669"/>
    <property type="project" value="UniProtKB-KW"/>
</dbReference>
<keyword evidence="22" id="KW-1185">Reference proteome</keyword>
<dbReference type="EC" id="2.8.1.4" evidence="14 19"/>
<feature type="binding site" evidence="19">
    <location>
        <begin position="212"/>
        <end position="213"/>
    </location>
    <ligand>
        <name>ATP</name>
        <dbReference type="ChEBI" id="CHEBI:30616"/>
    </ligand>
</feature>
<dbReference type="GO" id="GO:0052837">
    <property type="term" value="P:thiazole biosynthetic process"/>
    <property type="evidence" value="ECO:0007669"/>
    <property type="project" value="TreeGrafter"/>
</dbReference>
<feature type="binding site" evidence="19">
    <location>
        <begin position="187"/>
        <end position="188"/>
    </location>
    <ligand>
        <name>ATP</name>
        <dbReference type="ChEBI" id="CHEBI:30616"/>
    </ligand>
</feature>
<dbReference type="InterPro" id="IPR054173">
    <property type="entry name" value="ThiI_fer"/>
</dbReference>
<keyword evidence="3 19" id="KW-0963">Cytoplasm</keyword>
<dbReference type="GO" id="GO:0005829">
    <property type="term" value="C:cytosol"/>
    <property type="evidence" value="ECO:0007669"/>
    <property type="project" value="TreeGrafter"/>
</dbReference>
<dbReference type="Pfam" id="PF02926">
    <property type="entry name" value="THUMP"/>
    <property type="match status" value="1"/>
</dbReference>
<organism evidence="21 22">
    <name type="scientific">Copranaerobaculum intestinale</name>
    <dbReference type="NCBI Taxonomy" id="2692629"/>
    <lineage>
        <taxon>Bacteria</taxon>
        <taxon>Bacillati</taxon>
        <taxon>Bacillota</taxon>
        <taxon>Erysipelotrichia</taxon>
        <taxon>Erysipelotrichales</taxon>
        <taxon>Erysipelotrichaceae</taxon>
        <taxon>Copranaerobaculum</taxon>
    </lineage>
</organism>
<gene>
    <name evidence="19 21" type="primary">thiI</name>
    <name evidence="21" type="ORF">GSF08_06445</name>
</gene>
<dbReference type="GO" id="GO:0004810">
    <property type="term" value="F:CCA tRNA nucleotidyltransferase activity"/>
    <property type="evidence" value="ECO:0007669"/>
    <property type="project" value="InterPro"/>
</dbReference>
<accession>A0A6N8U6Q0</accession>
<name>A0A6N8U6Q0_9FIRM</name>
<evidence type="ECO:0000256" key="5">
    <source>
        <dbReference type="ARBA" id="ARBA00022679"/>
    </source>
</evidence>
<dbReference type="HAMAP" id="MF_00021">
    <property type="entry name" value="ThiI"/>
    <property type="match status" value="1"/>
</dbReference>
<comment type="pathway">
    <text evidence="2 19">Cofactor biosynthesis; thiamine diphosphate biosynthesis.</text>
</comment>
<evidence type="ECO:0000256" key="9">
    <source>
        <dbReference type="ARBA" id="ARBA00022977"/>
    </source>
</evidence>
<evidence type="ECO:0000259" key="20">
    <source>
        <dbReference type="PROSITE" id="PS51165"/>
    </source>
</evidence>
<evidence type="ECO:0000256" key="14">
    <source>
        <dbReference type="ARBA" id="ARBA00066827"/>
    </source>
</evidence>
<dbReference type="FunFam" id="3.40.50.620:FF:000053">
    <property type="entry name" value="Probable tRNA sulfurtransferase"/>
    <property type="match status" value="1"/>
</dbReference>
<dbReference type="InterPro" id="IPR014729">
    <property type="entry name" value="Rossmann-like_a/b/a_fold"/>
</dbReference>
<dbReference type="EMBL" id="WUUQ01000002">
    <property type="protein sequence ID" value="MXQ73571.1"/>
    <property type="molecule type" value="Genomic_DNA"/>
</dbReference>
<evidence type="ECO:0000256" key="12">
    <source>
        <dbReference type="ARBA" id="ARBA00058382"/>
    </source>
</evidence>
<comment type="caution">
    <text evidence="21">The sequence shown here is derived from an EMBL/GenBank/DDBJ whole genome shotgun (WGS) entry which is preliminary data.</text>
</comment>
<dbReference type="UniPathway" id="UPA00060"/>
<evidence type="ECO:0000256" key="13">
    <source>
        <dbReference type="ARBA" id="ARBA00061472"/>
    </source>
</evidence>
<keyword evidence="6 19" id="KW-0547">Nucleotide-binding</keyword>
<evidence type="ECO:0000256" key="6">
    <source>
        <dbReference type="ARBA" id="ARBA00022741"/>
    </source>
</evidence>
<dbReference type="RefSeq" id="WP_160625011.1">
    <property type="nucleotide sequence ID" value="NZ_WUUQ01000002.1"/>
</dbReference>
<protein>
    <recommendedName>
        <fullName evidence="15 19">Probable tRNA sulfurtransferase</fullName>
        <ecNumber evidence="14 19">2.8.1.4</ecNumber>
    </recommendedName>
    <alternativeName>
        <fullName evidence="16 19">Sulfur carrier protein ThiS sulfurtransferase</fullName>
    </alternativeName>
    <alternativeName>
        <fullName evidence="17 19">Thiamine biosynthesis protein ThiI</fullName>
    </alternativeName>
    <alternativeName>
        <fullName evidence="18 19">tRNA 4-thiouridine synthase</fullName>
    </alternativeName>
</protein>
<dbReference type="GO" id="GO:0009229">
    <property type="term" value="P:thiamine diphosphate biosynthetic process"/>
    <property type="evidence" value="ECO:0007669"/>
    <property type="project" value="UniProtKB-UniRule"/>
</dbReference>
<dbReference type="SMART" id="SM00981">
    <property type="entry name" value="THUMP"/>
    <property type="match status" value="1"/>
</dbReference>
<dbReference type="AlphaFoldDB" id="A0A6N8U6Q0"/>
<dbReference type="SUPFAM" id="SSF52402">
    <property type="entry name" value="Adenine nucleotide alpha hydrolases-like"/>
    <property type="match status" value="1"/>
</dbReference>
<dbReference type="PROSITE" id="PS51165">
    <property type="entry name" value="THUMP"/>
    <property type="match status" value="1"/>
</dbReference>
<comment type="catalytic activity">
    <reaction evidence="10 19">
        <text>[ThiI sulfur-carrier protein]-S-sulfanyl-L-cysteine + a uridine in tRNA + 2 reduced [2Fe-2S]-[ferredoxin] + ATP + H(+) = [ThiI sulfur-carrier protein]-L-cysteine + a 4-thiouridine in tRNA + 2 oxidized [2Fe-2S]-[ferredoxin] + AMP + diphosphate</text>
        <dbReference type="Rhea" id="RHEA:24176"/>
        <dbReference type="Rhea" id="RHEA-COMP:10000"/>
        <dbReference type="Rhea" id="RHEA-COMP:10001"/>
        <dbReference type="Rhea" id="RHEA-COMP:13337"/>
        <dbReference type="Rhea" id="RHEA-COMP:13338"/>
        <dbReference type="Rhea" id="RHEA-COMP:13339"/>
        <dbReference type="Rhea" id="RHEA-COMP:13340"/>
        <dbReference type="ChEBI" id="CHEBI:15378"/>
        <dbReference type="ChEBI" id="CHEBI:29950"/>
        <dbReference type="ChEBI" id="CHEBI:30616"/>
        <dbReference type="ChEBI" id="CHEBI:33019"/>
        <dbReference type="ChEBI" id="CHEBI:33737"/>
        <dbReference type="ChEBI" id="CHEBI:33738"/>
        <dbReference type="ChEBI" id="CHEBI:61963"/>
        <dbReference type="ChEBI" id="CHEBI:65315"/>
        <dbReference type="ChEBI" id="CHEBI:136798"/>
        <dbReference type="ChEBI" id="CHEBI:456215"/>
        <dbReference type="EC" id="2.8.1.4"/>
    </reaction>
</comment>
<reference evidence="21 22" key="1">
    <citation type="submission" date="2019-12" db="EMBL/GenBank/DDBJ databases">
        <authorList>
            <person name="Yang R."/>
        </authorList>
    </citation>
    <scope>NUCLEOTIDE SEQUENCE [LARGE SCALE GENOMIC DNA]</scope>
    <source>
        <strain evidence="21 22">DONG20-135</strain>
    </source>
</reference>
<feature type="binding site" evidence="19">
    <location>
        <position position="269"/>
    </location>
    <ligand>
        <name>ATP</name>
        <dbReference type="ChEBI" id="CHEBI:30616"/>
    </ligand>
</feature>
<evidence type="ECO:0000256" key="10">
    <source>
        <dbReference type="ARBA" id="ARBA00050570"/>
    </source>
</evidence>
<comment type="subcellular location">
    <subcellularLocation>
        <location evidence="1 19">Cytoplasm</location>
    </subcellularLocation>
</comment>
<dbReference type="Proteomes" id="UP000434036">
    <property type="component" value="Unassembled WGS sequence"/>
</dbReference>
<dbReference type="SUPFAM" id="SSF143437">
    <property type="entry name" value="THUMP domain-like"/>
    <property type="match status" value="1"/>
</dbReference>
<dbReference type="Pfam" id="PF22025">
    <property type="entry name" value="ThiI_fer"/>
    <property type="match status" value="1"/>
</dbReference>
<feature type="binding site" evidence="19">
    <location>
        <position position="300"/>
    </location>
    <ligand>
        <name>ATP</name>
        <dbReference type="ChEBI" id="CHEBI:30616"/>
    </ligand>
</feature>
<evidence type="ECO:0000256" key="16">
    <source>
        <dbReference type="ARBA" id="ARBA00075337"/>
    </source>
</evidence>
<evidence type="ECO:0000256" key="17">
    <source>
        <dbReference type="ARBA" id="ARBA00077849"/>
    </source>
</evidence>
<dbReference type="GO" id="GO:0002937">
    <property type="term" value="P:tRNA 4-thiouridine biosynthesis"/>
    <property type="evidence" value="ECO:0007669"/>
    <property type="project" value="TreeGrafter"/>
</dbReference>
<dbReference type="InterPro" id="IPR049962">
    <property type="entry name" value="THUMP_ThiI"/>
</dbReference>
<dbReference type="PANTHER" id="PTHR43209">
    <property type="entry name" value="TRNA SULFURTRANSFERASE"/>
    <property type="match status" value="1"/>
</dbReference>
<dbReference type="PANTHER" id="PTHR43209:SF1">
    <property type="entry name" value="TRNA SULFURTRANSFERASE"/>
    <property type="match status" value="1"/>
</dbReference>
<evidence type="ECO:0000256" key="8">
    <source>
        <dbReference type="ARBA" id="ARBA00022884"/>
    </source>
</evidence>
<dbReference type="InterPro" id="IPR003720">
    <property type="entry name" value="tRNA_STrfase"/>
</dbReference>
<dbReference type="Gene3D" id="3.40.50.620">
    <property type="entry name" value="HUPs"/>
    <property type="match status" value="1"/>
</dbReference>
<dbReference type="NCBIfam" id="TIGR00342">
    <property type="entry name" value="tRNA uracil 4-sulfurtransferase ThiI"/>
    <property type="match status" value="1"/>
</dbReference>
<evidence type="ECO:0000256" key="18">
    <source>
        <dbReference type="ARBA" id="ARBA00080570"/>
    </source>
</evidence>
<evidence type="ECO:0000256" key="2">
    <source>
        <dbReference type="ARBA" id="ARBA00004948"/>
    </source>
</evidence>
<dbReference type="GO" id="GO:0140741">
    <property type="term" value="F:tRNA-uracil-4 sulfurtransferase activity"/>
    <property type="evidence" value="ECO:0007669"/>
    <property type="project" value="UniProtKB-EC"/>
</dbReference>
<dbReference type="Pfam" id="PF02568">
    <property type="entry name" value="ThiI"/>
    <property type="match status" value="1"/>
</dbReference>
<dbReference type="InterPro" id="IPR050102">
    <property type="entry name" value="tRNA_sulfurtransferase_ThiI"/>
</dbReference>
<keyword evidence="8 19" id="KW-0694">RNA-binding</keyword>
<comment type="similarity">
    <text evidence="13 19">Belongs to the ThiI family.</text>
</comment>
<dbReference type="GO" id="GO:0005524">
    <property type="term" value="F:ATP binding"/>
    <property type="evidence" value="ECO:0007669"/>
    <property type="project" value="UniProtKB-UniRule"/>
</dbReference>
<dbReference type="GO" id="GO:0000049">
    <property type="term" value="F:tRNA binding"/>
    <property type="evidence" value="ECO:0007669"/>
    <property type="project" value="UniProtKB-UniRule"/>
</dbReference>
<dbReference type="InterPro" id="IPR020536">
    <property type="entry name" value="ThiI_AANH"/>
</dbReference>
<evidence type="ECO:0000256" key="15">
    <source>
        <dbReference type="ARBA" id="ARBA00071867"/>
    </source>
</evidence>
<sequence>MTIKSDKVVYNHILVRYGELSTKGKNKKDFISRLLHNVKNALREFPALTYEKTHDRLYIMLNGEDAHKVSDLLAKVFGISSFSFAIKVPSDMEEIRSMALKVAKNSDALTFKIVSRRSFKQFPLISDEINRAVAADILRQTELKVDVHDPQLRIQIEVHQFDTYIMINTIPGAGGYPVGVGGKALVMLSGGIDSPVASYLTMKRGVAIECIHYASPPYTSKRAQEKVLQLAAKVAGYQGHIRVHIVPFTELQLAIYKHCDESYAITIMRRMMYRIAQRVCERQNCLAIVNGESIGQVASQTLESMQTINQVVQIPVIRPVVTMDKLEIIDLAKHIDTYDISIQPFEDCCTIFTPKNPVTKPTLKKAEKLESFFDFEPLVEACVEQIETINVYPGTKFSIEENADLF</sequence>
<dbReference type="CDD" id="cd01712">
    <property type="entry name" value="PPase_ThiI"/>
    <property type="match status" value="1"/>
</dbReference>
<comment type="function">
    <text evidence="12 19">Catalyzes the ATP-dependent transfer of a sulfur to tRNA to produce 4-thiouridine in position 8 of tRNAs, which functions as a near-UV photosensor. Also catalyzes the transfer of sulfur to the sulfur carrier protein ThiS, forming ThiS-thiocarboxylate. This is a step in the synthesis of thiazole, in the thiamine biosynthesis pathway. The sulfur is donated as persulfide by IscS.</text>
</comment>
<reference evidence="21 22" key="2">
    <citation type="submission" date="2020-01" db="EMBL/GenBank/DDBJ databases">
        <title>Clostridiaceae sp. nov. isolated from the gut of human by culturomics.</title>
        <authorList>
            <person name="Chang Y."/>
        </authorList>
    </citation>
    <scope>NUCLEOTIDE SEQUENCE [LARGE SCALE GENOMIC DNA]</scope>
    <source>
        <strain evidence="21 22">DONG20-135</strain>
    </source>
</reference>
<dbReference type="CDD" id="cd11716">
    <property type="entry name" value="THUMP_ThiI"/>
    <property type="match status" value="1"/>
</dbReference>
<evidence type="ECO:0000313" key="21">
    <source>
        <dbReference type="EMBL" id="MXQ73571.1"/>
    </source>
</evidence>
<feature type="binding site" evidence="19">
    <location>
        <position position="291"/>
    </location>
    <ligand>
        <name>ATP</name>
        <dbReference type="ChEBI" id="CHEBI:30616"/>
    </ligand>
</feature>
<proteinExistence type="inferred from homology"/>
<keyword evidence="5 19" id="KW-0808">Transferase</keyword>
<dbReference type="Gene3D" id="3.30.2130.30">
    <property type="match status" value="1"/>
</dbReference>
<keyword evidence="4 19" id="KW-0820">tRNA-binding</keyword>
<dbReference type="InterPro" id="IPR049961">
    <property type="entry name" value="ThiI_N"/>
</dbReference>